<reference evidence="2 3" key="1">
    <citation type="journal article" date="2016" name="Proc. Natl. Acad. Sci. U.S.A.">
        <title>Comparative genomics of biotechnologically important yeasts.</title>
        <authorList>
            <person name="Riley R."/>
            <person name="Haridas S."/>
            <person name="Wolfe K.H."/>
            <person name="Lopes M.R."/>
            <person name="Hittinger C.T."/>
            <person name="Goeker M."/>
            <person name="Salamov A.A."/>
            <person name="Wisecaver J.H."/>
            <person name="Long T.M."/>
            <person name="Calvey C.H."/>
            <person name="Aerts A.L."/>
            <person name="Barry K.W."/>
            <person name="Choi C."/>
            <person name="Clum A."/>
            <person name="Coughlan A.Y."/>
            <person name="Deshpande S."/>
            <person name="Douglass A.P."/>
            <person name="Hanson S.J."/>
            <person name="Klenk H.-P."/>
            <person name="LaButti K.M."/>
            <person name="Lapidus A."/>
            <person name="Lindquist E.A."/>
            <person name="Lipzen A.M."/>
            <person name="Meier-Kolthoff J.P."/>
            <person name="Ohm R.A."/>
            <person name="Otillar R.P."/>
            <person name="Pangilinan J.L."/>
            <person name="Peng Y."/>
            <person name="Rokas A."/>
            <person name="Rosa C.A."/>
            <person name="Scheuner C."/>
            <person name="Sibirny A.A."/>
            <person name="Slot J.C."/>
            <person name="Stielow J.B."/>
            <person name="Sun H."/>
            <person name="Kurtzman C.P."/>
            <person name="Blackwell M."/>
            <person name="Grigoriev I.V."/>
            <person name="Jeffries T.W."/>
        </authorList>
    </citation>
    <scope>NUCLEOTIDE SEQUENCE [LARGE SCALE GENOMIC DNA]</scope>
    <source>
        <strain evidence="2 3">NRRL Y-11557</strain>
    </source>
</reference>
<feature type="region of interest" description="Disordered" evidence="1">
    <location>
        <begin position="1"/>
        <end position="102"/>
    </location>
</feature>
<dbReference type="OrthoDB" id="3058227at2759"/>
<protein>
    <submittedName>
        <fullName evidence="2">Uncharacterized protein</fullName>
    </submittedName>
</protein>
<evidence type="ECO:0000313" key="2">
    <source>
        <dbReference type="EMBL" id="ODQ73437.1"/>
    </source>
</evidence>
<evidence type="ECO:0000256" key="1">
    <source>
        <dbReference type="SAM" id="MobiDB-lite"/>
    </source>
</evidence>
<feature type="compositionally biased region" description="Basic and acidic residues" evidence="1">
    <location>
        <begin position="41"/>
        <end position="53"/>
    </location>
</feature>
<dbReference type="Proteomes" id="UP000094385">
    <property type="component" value="Unassembled WGS sequence"/>
</dbReference>
<proteinExistence type="predicted"/>
<dbReference type="EMBL" id="KV454293">
    <property type="protein sequence ID" value="ODQ73437.1"/>
    <property type="molecule type" value="Genomic_DNA"/>
</dbReference>
<sequence length="218" mass="24281">MSNRSLRSPGTSHEPDNLSPRFRHEVDYYLLNDGSDEEAEPGDRLPKIPRLDSESTIDGSVDNVAGTDVLPEESATQVLEDTSVADSTSDTSKGSRPDQSFGYAHSGLRPQFLVAIECGVSEQHLGAKVDILICLKEVPYYRSPRTAYENIENARAKIEKTDQYVAEAMANNLEQDKYGPIEYRSHIWLGKLDQADGQQPVRKLIRNGLQLSSKDNWA</sequence>
<dbReference type="AlphaFoldDB" id="A0A1E3Q8W3"/>
<organism evidence="2 3">
    <name type="scientific">Lipomyces starkeyi NRRL Y-11557</name>
    <dbReference type="NCBI Taxonomy" id="675824"/>
    <lineage>
        <taxon>Eukaryota</taxon>
        <taxon>Fungi</taxon>
        <taxon>Dikarya</taxon>
        <taxon>Ascomycota</taxon>
        <taxon>Saccharomycotina</taxon>
        <taxon>Lipomycetes</taxon>
        <taxon>Lipomycetales</taxon>
        <taxon>Lipomycetaceae</taxon>
        <taxon>Lipomyces</taxon>
    </lineage>
</organism>
<feature type="compositionally biased region" description="Low complexity" evidence="1">
    <location>
        <begin position="81"/>
        <end position="92"/>
    </location>
</feature>
<evidence type="ECO:0000313" key="3">
    <source>
        <dbReference type="Proteomes" id="UP000094385"/>
    </source>
</evidence>
<gene>
    <name evidence="2" type="ORF">LIPSTDRAFT_26922</name>
</gene>
<keyword evidence="3" id="KW-1185">Reference proteome</keyword>
<feature type="compositionally biased region" description="Polar residues" evidence="1">
    <location>
        <begin position="1"/>
        <end position="11"/>
    </location>
</feature>
<accession>A0A1E3Q8W3</accession>
<name>A0A1E3Q8W3_LIPST</name>